<dbReference type="PROSITE" id="PS51688">
    <property type="entry name" value="ICA"/>
    <property type="match status" value="1"/>
</dbReference>
<organism evidence="3 4">
    <name type="scientific">Flavobacterium endoglycinae</name>
    <dbReference type="NCBI Taxonomy" id="2816357"/>
    <lineage>
        <taxon>Bacteria</taxon>
        <taxon>Pseudomonadati</taxon>
        <taxon>Bacteroidota</taxon>
        <taxon>Flavobacteriia</taxon>
        <taxon>Flavobacteriales</taxon>
        <taxon>Flavobacteriaceae</taxon>
        <taxon>Flavobacterium</taxon>
    </lineage>
</organism>
<sequence>MKKIILLLIMFQSVFAIAQIKTVVSPYGEKIQVDTSPQWILNGNSNGSIKTIGTNDNFDLPFKTNGVEQMRITNTGNVGIGGQPRTKLDVYGALMVNGGNSFPSTTNVTAIGWNVMRVGLGETDFINYAGTGTGGFSFYSLFGTRAPLLTDRVAFISSNGAYTQLSDKRLKTEVSSLEYGLNEIMKLEPKIYNMHTVNGIQNGKVELGKVTGRNIGLLAQDLYQVIPEAVNVPEDENMALYSISYSELIPVLINAVKEQQSEINGLKDRLQKVENSNK</sequence>
<feature type="signal peptide" evidence="1">
    <location>
        <begin position="1"/>
        <end position="18"/>
    </location>
</feature>
<accession>A0ABX7Q971</accession>
<dbReference type="InterPro" id="IPR030392">
    <property type="entry name" value="S74_ICA"/>
</dbReference>
<dbReference type="RefSeq" id="WP_207294428.1">
    <property type="nucleotide sequence ID" value="NZ_CP071448.1"/>
</dbReference>
<gene>
    <name evidence="3" type="ORF">J0383_12750</name>
</gene>
<keyword evidence="1" id="KW-0732">Signal</keyword>
<feature type="chain" id="PRO_5045580594" evidence="1">
    <location>
        <begin position="19"/>
        <end position="278"/>
    </location>
</feature>
<protein>
    <submittedName>
        <fullName evidence="3">Tail fiber domain-containing protein</fullName>
    </submittedName>
</protein>
<name>A0ABX7Q971_9FLAO</name>
<dbReference type="Proteomes" id="UP000663440">
    <property type="component" value="Chromosome"/>
</dbReference>
<evidence type="ECO:0000259" key="2">
    <source>
        <dbReference type="PROSITE" id="PS51688"/>
    </source>
</evidence>
<dbReference type="Pfam" id="PF13884">
    <property type="entry name" value="Peptidase_S74"/>
    <property type="match status" value="1"/>
</dbReference>
<keyword evidence="4" id="KW-1185">Reference proteome</keyword>
<feature type="domain" description="Peptidase S74" evidence="2">
    <location>
        <begin position="166"/>
        <end position="270"/>
    </location>
</feature>
<proteinExistence type="predicted"/>
<reference evidence="3 4" key="1">
    <citation type="submission" date="2021-03" db="EMBL/GenBank/DDBJ databases">
        <title>Flavobacterium kribbensis sp. nov, an endophytic bacteria, isolated from soybean.</title>
        <authorList>
            <person name="Lee J."/>
            <person name="Seo J."/>
        </authorList>
    </citation>
    <scope>NUCLEOTIDE SEQUENCE [LARGE SCALE GENOMIC DNA]</scope>
    <source>
        <strain evidence="3 4">BB8</strain>
    </source>
</reference>
<evidence type="ECO:0000256" key="1">
    <source>
        <dbReference type="SAM" id="SignalP"/>
    </source>
</evidence>
<evidence type="ECO:0000313" key="3">
    <source>
        <dbReference type="EMBL" id="QSW87166.1"/>
    </source>
</evidence>
<dbReference type="EMBL" id="CP071448">
    <property type="protein sequence ID" value="QSW87166.1"/>
    <property type="molecule type" value="Genomic_DNA"/>
</dbReference>
<evidence type="ECO:0000313" key="4">
    <source>
        <dbReference type="Proteomes" id="UP000663440"/>
    </source>
</evidence>